<feature type="compositionally biased region" description="Low complexity" evidence="2">
    <location>
        <begin position="314"/>
        <end position="330"/>
    </location>
</feature>
<protein>
    <submittedName>
        <fullName evidence="3">Uncharacterized protein</fullName>
    </submittedName>
</protein>
<evidence type="ECO:0000313" key="3">
    <source>
        <dbReference type="EMBL" id="KAL0272153.1"/>
    </source>
</evidence>
<evidence type="ECO:0000256" key="1">
    <source>
        <dbReference type="SAM" id="Coils"/>
    </source>
</evidence>
<feature type="coiled-coil region" evidence="1">
    <location>
        <begin position="528"/>
        <end position="597"/>
    </location>
</feature>
<feature type="compositionally biased region" description="Basic and acidic residues" evidence="2">
    <location>
        <begin position="184"/>
        <end position="209"/>
    </location>
</feature>
<dbReference type="EMBL" id="JARGDH010000003">
    <property type="protein sequence ID" value="KAL0272153.1"/>
    <property type="molecule type" value="Genomic_DNA"/>
</dbReference>
<proteinExistence type="predicted"/>
<feature type="coiled-coil region" evidence="1">
    <location>
        <begin position="841"/>
        <end position="882"/>
    </location>
</feature>
<sequence length="985" mass="109438">MGTRVAQNGRETSEMPGKFNFKNHVKKLTKECLRAFESNADSKIAPDSNPFEGIVKDGLENYKDDVNSNEYQQDLIDGMDSGVEVVRALSSNGSNSDRYTPAQSCGSSLLSCYSEPEGDRASECGSDNSKECRKAPDCGKKADRSRTGCKRGELSETCSENSSTCEGQPARISDLNRSNRLQGRKSDAKQPAARRGESSTRTASRDKSNARSQSTVRAAGHQTAEKPKIRPKPTCKLDDGRWPSAVQKSERPRPSHLGDAVRKTTNVMSSSVMTSSFKSPVENKSNALDKYGTLPRRPKRKSLENGEPTGNQALSLARSSSVSREPSLNRAATLRRQQSREKENIANGKSLPPYPKARRSTGKIVIYHEISIQTNVTGEDISSILAGRMPPDPIISPTVEKANKAIQSEGREKLKEMEEYYSKQSEELERERKENERLKLERSNMLLRICKMLGYSEPKVAGDGESEMNELERHFQAVGLTVIKQQEELSKLRHFKSVMQRDLEKSFAAQKNLLQQQQDIEAEYFELQEFLQAEKTALSESLNDTEAELERLRKEVSKKEELLKQQEEECKHLVRICEQRRQENLSLEAKLSGLEQRSRDVIVQQGAAVSGAAVALSGLGARLDSLVEQLATSCNISEKDLEDVIYHNEAYAQGQSEDNSPDAPPSKGSFDVPESPKKGTSFLNAIMGALRSATQSPFSGKKNSVSQSHNDQTDALDLLEPEACLGMEENVSSVSQFTDYGSCSPRGELLKYEICDDAMTLVPHVDFDTSSDLSRTDSIQNLSAAILARQEIEKIERNLSPDLIIPTEVNSLVDKVIDVDNLLTKLLKVLRIIQLENDVSMEQLEDQRLDLTEKLQQEQLCRQKTEDRLQKLQYELKDARSQLSARIVQLEQVKMMLSKDARSAMTESQRQSAAIHNAIGTLQSIQDVVNQCPQLAKLQQDLQDYDYRSTSGDDLNANTATNGNGNGNVNKVVAKRNGPVLSTAV</sequence>
<feature type="coiled-coil region" evidence="1">
    <location>
        <begin position="411"/>
        <end position="448"/>
    </location>
</feature>
<gene>
    <name evidence="3" type="ORF">PYX00_005231</name>
</gene>
<accession>A0AAW2HQI9</accession>
<name>A0AAW2HQI9_9NEOP</name>
<comment type="caution">
    <text evidence="3">The sequence shown here is derived from an EMBL/GenBank/DDBJ whole genome shotgun (WGS) entry which is preliminary data.</text>
</comment>
<feature type="compositionally biased region" description="Low complexity" evidence="2">
    <location>
        <begin position="155"/>
        <end position="166"/>
    </location>
</feature>
<keyword evidence="1" id="KW-0175">Coiled coil</keyword>
<feature type="compositionally biased region" description="Low complexity" evidence="2">
    <location>
        <begin position="957"/>
        <end position="972"/>
    </location>
</feature>
<feature type="compositionally biased region" description="Basic and acidic residues" evidence="2">
    <location>
        <begin position="117"/>
        <end position="154"/>
    </location>
</feature>
<evidence type="ECO:0000256" key="2">
    <source>
        <dbReference type="SAM" id="MobiDB-lite"/>
    </source>
</evidence>
<organism evidence="3">
    <name type="scientific">Menopon gallinae</name>
    <name type="common">poultry shaft louse</name>
    <dbReference type="NCBI Taxonomy" id="328185"/>
    <lineage>
        <taxon>Eukaryota</taxon>
        <taxon>Metazoa</taxon>
        <taxon>Ecdysozoa</taxon>
        <taxon>Arthropoda</taxon>
        <taxon>Hexapoda</taxon>
        <taxon>Insecta</taxon>
        <taxon>Pterygota</taxon>
        <taxon>Neoptera</taxon>
        <taxon>Paraneoptera</taxon>
        <taxon>Psocodea</taxon>
        <taxon>Troctomorpha</taxon>
        <taxon>Phthiraptera</taxon>
        <taxon>Amblycera</taxon>
        <taxon>Menoponidae</taxon>
        <taxon>Menopon</taxon>
    </lineage>
</organism>
<dbReference type="AlphaFoldDB" id="A0AAW2HQI9"/>
<feature type="region of interest" description="Disordered" evidence="2">
    <location>
        <begin position="653"/>
        <end position="675"/>
    </location>
</feature>
<reference evidence="3" key="1">
    <citation type="journal article" date="2024" name="Gigascience">
        <title>Chromosome-level genome of the poultry shaft louse Menopon gallinae provides insight into the host-switching and adaptive evolution of parasitic lice.</title>
        <authorList>
            <person name="Xu Y."/>
            <person name="Ma L."/>
            <person name="Liu S."/>
            <person name="Liang Y."/>
            <person name="Liu Q."/>
            <person name="He Z."/>
            <person name="Tian L."/>
            <person name="Duan Y."/>
            <person name="Cai W."/>
            <person name="Li H."/>
            <person name="Song F."/>
        </authorList>
    </citation>
    <scope>NUCLEOTIDE SEQUENCE</scope>
    <source>
        <strain evidence="3">Cailab_2023a</strain>
    </source>
</reference>
<feature type="compositionally biased region" description="Low complexity" evidence="2">
    <location>
        <begin position="264"/>
        <end position="276"/>
    </location>
</feature>
<feature type="region of interest" description="Disordered" evidence="2">
    <location>
        <begin position="957"/>
        <end position="985"/>
    </location>
</feature>
<feature type="region of interest" description="Disordered" evidence="2">
    <location>
        <begin position="113"/>
        <end position="357"/>
    </location>
</feature>